<organism evidence="3 4">
    <name type="scientific">candidate division WWE3 bacterium</name>
    <dbReference type="NCBI Taxonomy" id="2053526"/>
    <lineage>
        <taxon>Bacteria</taxon>
        <taxon>Katanobacteria</taxon>
    </lineage>
</organism>
<gene>
    <name evidence="3" type="ORF">KC614_00195</name>
</gene>
<name>A0A955LJL4_UNCKA</name>
<evidence type="ECO:0000313" key="3">
    <source>
        <dbReference type="EMBL" id="MCA9391608.1"/>
    </source>
</evidence>
<dbReference type="PANTHER" id="PTHR16099">
    <property type="entry name" value="8-OXO-DGTP DIPHOSPHATES NUDT15"/>
    <property type="match status" value="1"/>
</dbReference>
<dbReference type="PROSITE" id="PS51462">
    <property type="entry name" value="NUDIX"/>
    <property type="match status" value="1"/>
</dbReference>
<dbReference type="GO" id="GO:0035539">
    <property type="term" value="F:8-oxo-7,8-dihydrodeoxyguanosine triphosphate pyrophosphatase activity"/>
    <property type="evidence" value="ECO:0007669"/>
    <property type="project" value="TreeGrafter"/>
</dbReference>
<reference evidence="3" key="2">
    <citation type="journal article" date="2021" name="Microbiome">
        <title>Successional dynamics and alternative stable states in a saline activated sludge microbial community over 9 years.</title>
        <authorList>
            <person name="Wang Y."/>
            <person name="Ye J."/>
            <person name="Ju F."/>
            <person name="Liu L."/>
            <person name="Boyd J.A."/>
            <person name="Deng Y."/>
            <person name="Parks D.H."/>
            <person name="Jiang X."/>
            <person name="Yin X."/>
            <person name="Woodcroft B.J."/>
            <person name="Tyson G.W."/>
            <person name="Hugenholtz P."/>
            <person name="Polz M.F."/>
            <person name="Zhang T."/>
        </authorList>
    </citation>
    <scope>NUCLEOTIDE SEQUENCE</scope>
    <source>
        <strain evidence="3">HKST-UBA03</strain>
    </source>
</reference>
<dbReference type="InterPro" id="IPR015797">
    <property type="entry name" value="NUDIX_hydrolase-like_dom_sf"/>
</dbReference>
<evidence type="ECO:0000259" key="2">
    <source>
        <dbReference type="PROSITE" id="PS51462"/>
    </source>
</evidence>
<dbReference type="CDD" id="cd04678">
    <property type="entry name" value="NUDIX_MTH2_Nudt15"/>
    <property type="match status" value="1"/>
</dbReference>
<comment type="caution">
    <text evidence="3">The sequence shown here is derived from an EMBL/GenBank/DDBJ whole genome shotgun (WGS) entry which is preliminary data.</text>
</comment>
<feature type="domain" description="Nudix hydrolase" evidence="2">
    <location>
        <begin position="3"/>
        <end position="130"/>
    </location>
</feature>
<dbReference type="InterPro" id="IPR000086">
    <property type="entry name" value="NUDIX_hydrolase_dom"/>
</dbReference>
<reference evidence="3" key="1">
    <citation type="submission" date="2020-04" db="EMBL/GenBank/DDBJ databases">
        <authorList>
            <person name="Zhang T."/>
        </authorList>
    </citation>
    <scope>NUCLEOTIDE SEQUENCE</scope>
    <source>
        <strain evidence="3">HKST-UBA03</strain>
    </source>
</reference>
<dbReference type="Gene3D" id="3.90.79.10">
    <property type="entry name" value="Nucleoside Triphosphate Pyrophosphohydrolase"/>
    <property type="match status" value="1"/>
</dbReference>
<dbReference type="Pfam" id="PF00293">
    <property type="entry name" value="NUDIX"/>
    <property type="match status" value="1"/>
</dbReference>
<dbReference type="Proteomes" id="UP000751518">
    <property type="component" value="Unassembled WGS sequence"/>
</dbReference>
<dbReference type="GO" id="GO:0006203">
    <property type="term" value="P:dGTP catabolic process"/>
    <property type="evidence" value="ECO:0007669"/>
    <property type="project" value="TreeGrafter"/>
</dbReference>
<proteinExistence type="predicted"/>
<dbReference type="GO" id="GO:0005829">
    <property type="term" value="C:cytosol"/>
    <property type="evidence" value="ECO:0007669"/>
    <property type="project" value="TreeGrafter"/>
</dbReference>
<evidence type="ECO:0000256" key="1">
    <source>
        <dbReference type="ARBA" id="ARBA00022801"/>
    </source>
</evidence>
<protein>
    <submittedName>
        <fullName evidence="3">NUDIX domain-containing protein</fullName>
    </submittedName>
</protein>
<dbReference type="SUPFAM" id="SSF55811">
    <property type="entry name" value="Nudix"/>
    <property type="match status" value="1"/>
</dbReference>
<dbReference type="EMBL" id="JAGQKZ010000001">
    <property type="protein sequence ID" value="MCA9391608.1"/>
    <property type="molecule type" value="Genomic_DNA"/>
</dbReference>
<dbReference type="PANTHER" id="PTHR16099:SF5">
    <property type="entry name" value="NUCLEOTIDE TRIPHOSPHATE DIPHOSPHATASE NUDT15"/>
    <property type="match status" value="1"/>
</dbReference>
<dbReference type="AlphaFoldDB" id="A0A955LJL4"/>
<evidence type="ECO:0000313" key="4">
    <source>
        <dbReference type="Proteomes" id="UP000751518"/>
    </source>
</evidence>
<sequence length="139" mass="15427">MDDRHIGVGAGVIIIKGNQTLLTKRKGSHGEGTYGSLGGHVEFGETPTDAVRREAMEELGVTLKNINFVSCTNMVKYGKHYVDITFFAEIETGEPTIMEPGRIESVGWYKLTNLPSPLFEPVRIALDAYKNKTSYFEVQ</sequence>
<accession>A0A955LJL4</accession>
<keyword evidence="1" id="KW-0378">Hydrolase</keyword>
<dbReference type="PROSITE" id="PS00893">
    <property type="entry name" value="NUDIX_BOX"/>
    <property type="match status" value="1"/>
</dbReference>
<dbReference type="InterPro" id="IPR020084">
    <property type="entry name" value="NUDIX_hydrolase_CS"/>
</dbReference>